<dbReference type="GO" id="GO:0006281">
    <property type="term" value="P:DNA repair"/>
    <property type="evidence" value="ECO:0007669"/>
    <property type="project" value="InterPro"/>
</dbReference>
<dbReference type="GO" id="GO:0005737">
    <property type="term" value="C:cytoplasm"/>
    <property type="evidence" value="ECO:0007669"/>
    <property type="project" value="UniProtKB-SubCell"/>
</dbReference>
<dbReference type="PANTHER" id="PTHR28511">
    <property type="entry name" value="ENDONUCLEASE V"/>
    <property type="match status" value="1"/>
</dbReference>
<dbReference type="EMBL" id="WJBH02000006">
    <property type="protein sequence ID" value="KAI9556912.1"/>
    <property type="molecule type" value="Genomic_DNA"/>
</dbReference>
<evidence type="ECO:0000256" key="2">
    <source>
        <dbReference type="ARBA" id="ARBA00022490"/>
    </source>
</evidence>
<dbReference type="InterPro" id="IPR007581">
    <property type="entry name" value="Endonuclease-V"/>
</dbReference>
<evidence type="ECO:0000313" key="6">
    <source>
        <dbReference type="EMBL" id="KAI9556912.1"/>
    </source>
</evidence>
<dbReference type="AlphaFoldDB" id="A0AAD5KQL8"/>
<evidence type="ECO:0000256" key="1">
    <source>
        <dbReference type="ARBA" id="ARBA00004496"/>
    </source>
</evidence>
<comment type="subcellular location">
    <subcellularLocation>
        <location evidence="1">Cytoplasm</location>
    </subcellularLocation>
</comment>
<comment type="caution">
    <text evidence="6">The sequence shown here is derived from an EMBL/GenBank/DDBJ whole genome shotgun (WGS) entry which is preliminary data.</text>
</comment>
<dbReference type="Proteomes" id="UP000820818">
    <property type="component" value="Linkage Group LG6"/>
</dbReference>
<keyword evidence="7" id="KW-1185">Reference proteome</keyword>
<gene>
    <name evidence="6" type="ORF">GHT06_016706</name>
</gene>
<keyword evidence="3" id="KW-0540">Nuclease</keyword>
<protein>
    <submittedName>
        <fullName evidence="6">Uncharacterized protein</fullName>
    </submittedName>
</protein>
<keyword evidence="4" id="KW-0255">Endonuclease</keyword>
<dbReference type="GO" id="GO:0003727">
    <property type="term" value="F:single-stranded RNA binding"/>
    <property type="evidence" value="ECO:0007669"/>
    <property type="project" value="TreeGrafter"/>
</dbReference>
<dbReference type="PANTHER" id="PTHR28511:SF1">
    <property type="entry name" value="ENDONUCLEASE V"/>
    <property type="match status" value="1"/>
</dbReference>
<evidence type="ECO:0000313" key="7">
    <source>
        <dbReference type="Proteomes" id="UP000820818"/>
    </source>
</evidence>
<accession>A0AAD5KQL8</accession>
<evidence type="ECO:0000256" key="3">
    <source>
        <dbReference type="ARBA" id="ARBA00022722"/>
    </source>
</evidence>
<evidence type="ECO:0000256" key="4">
    <source>
        <dbReference type="ARBA" id="ARBA00022759"/>
    </source>
</evidence>
<evidence type="ECO:0000256" key="5">
    <source>
        <dbReference type="ARBA" id="ARBA00022801"/>
    </source>
</evidence>
<dbReference type="GO" id="GO:0005730">
    <property type="term" value="C:nucleolus"/>
    <property type="evidence" value="ECO:0007669"/>
    <property type="project" value="TreeGrafter"/>
</dbReference>
<proteinExistence type="predicted"/>
<reference evidence="6 7" key="1">
    <citation type="submission" date="2022-05" db="EMBL/GenBank/DDBJ databases">
        <title>A multi-omics perspective on studying reproductive biology in Daphnia sinensis.</title>
        <authorList>
            <person name="Jia J."/>
        </authorList>
    </citation>
    <scope>NUCLEOTIDE SEQUENCE [LARGE SCALE GENOMIC DNA]</scope>
    <source>
        <strain evidence="6 7">WSL</strain>
    </source>
</reference>
<dbReference type="Gene3D" id="3.30.2170.10">
    <property type="entry name" value="archaeoglobus fulgidus dsm 4304 superfamily"/>
    <property type="match status" value="1"/>
</dbReference>
<keyword evidence="5" id="KW-0378">Hydrolase</keyword>
<dbReference type="GO" id="GO:0016891">
    <property type="term" value="F:RNA endonuclease activity producing 5'-phosphomonoesters, hydrolytic mechanism"/>
    <property type="evidence" value="ECO:0007669"/>
    <property type="project" value="TreeGrafter"/>
</dbReference>
<name>A0AAD5KQL8_9CRUS</name>
<dbReference type="Pfam" id="PF04493">
    <property type="entry name" value="Endonuclease_5"/>
    <property type="match status" value="1"/>
</dbReference>
<sequence length="103" mass="11633">MSSNTELEQPIVASWSQQQLEMKSKLVVTNTERWQEERKLTYVGGFDISFCKSDPSVACCTLVVCDVSQQLKVVYEDSQQVKLTTPYIPGDFTPPKNCIPRAN</sequence>
<keyword evidence="2" id="KW-0963">Cytoplasm</keyword>
<organism evidence="6 7">
    <name type="scientific">Daphnia sinensis</name>
    <dbReference type="NCBI Taxonomy" id="1820382"/>
    <lineage>
        <taxon>Eukaryota</taxon>
        <taxon>Metazoa</taxon>
        <taxon>Ecdysozoa</taxon>
        <taxon>Arthropoda</taxon>
        <taxon>Crustacea</taxon>
        <taxon>Branchiopoda</taxon>
        <taxon>Diplostraca</taxon>
        <taxon>Cladocera</taxon>
        <taxon>Anomopoda</taxon>
        <taxon>Daphniidae</taxon>
        <taxon>Daphnia</taxon>
        <taxon>Daphnia similis group</taxon>
    </lineage>
</organism>